<name>A0A9W6RFB9_9ACTN</name>
<dbReference type="InterPro" id="IPR003594">
    <property type="entry name" value="HATPase_dom"/>
</dbReference>
<reference evidence="10" key="1">
    <citation type="submission" date="2023-03" db="EMBL/GenBank/DDBJ databases">
        <title>Actinoallomurus iriomotensis NBRC 103681.</title>
        <authorList>
            <person name="Ichikawa N."/>
            <person name="Sato H."/>
            <person name="Tonouchi N."/>
        </authorList>
    </citation>
    <scope>NUCLEOTIDE SEQUENCE</scope>
    <source>
        <strain evidence="10">NBRC 103681</strain>
    </source>
</reference>
<keyword evidence="6" id="KW-0418">Kinase</keyword>
<accession>A0A9W6RFB9</accession>
<dbReference type="RefSeq" id="WP_285618042.1">
    <property type="nucleotide sequence ID" value="NZ_BSTJ01000001.1"/>
</dbReference>
<dbReference type="Proteomes" id="UP001165135">
    <property type="component" value="Unassembled WGS sequence"/>
</dbReference>
<evidence type="ECO:0000256" key="2">
    <source>
        <dbReference type="ARBA" id="ARBA00012438"/>
    </source>
</evidence>
<dbReference type="Pfam" id="PF07730">
    <property type="entry name" value="HisKA_3"/>
    <property type="match status" value="1"/>
</dbReference>
<dbReference type="GO" id="GO:0016020">
    <property type="term" value="C:membrane"/>
    <property type="evidence" value="ECO:0007669"/>
    <property type="project" value="InterPro"/>
</dbReference>
<comment type="caution">
    <text evidence="10">The sequence shown here is derived from an EMBL/GenBank/DDBJ whole genome shotgun (WGS) entry which is preliminary data.</text>
</comment>
<evidence type="ECO:0000256" key="4">
    <source>
        <dbReference type="ARBA" id="ARBA00022679"/>
    </source>
</evidence>
<dbReference type="EC" id="2.7.13.3" evidence="2"/>
<evidence type="ECO:0000313" key="10">
    <source>
        <dbReference type="EMBL" id="GLY72865.1"/>
    </source>
</evidence>
<evidence type="ECO:0000256" key="8">
    <source>
        <dbReference type="ARBA" id="ARBA00023012"/>
    </source>
</evidence>
<dbReference type="InterPro" id="IPR036890">
    <property type="entry name" value="HATPase_C_sf"/>
</dbReference>
<evidence type="ECO:0000259" key="9">
    <source>
        <dbReference type="SMART" id="SM00387"/>
    </source>
</evidence>
<keyword evidence="3" id="KW-0597">Phosphoprotein</keyword>
<evidence type="ECO:0000256" key="7">
    <source>
        <dbReference type="ARBA" id="ARBA00022840"/>
    </source>
</evidence>
<evidence type="ECO:0000256" key="1">
    <source>
        <dbReference type="ARBA" id="ARBA00000085"/>
    </source>
</evidence>
<dbReference type="InterPro" id="IPR050482">
    <property type="entry name" value="Sensor_HK_TwoCompSys"/>
</dbReference>
<protein>
    <recommendedName>
        <fullName evidence="2">histidine kinase</fullName>
        <ecNumber evidence="2">2.7.13.3</ecNumber>
    </recommendedName>
</protein>
<proteinExistence type="predicted"/>
<dbReference type="EMBL" id="BSTJ01000001">
    <property type="protein sequence ID" value="GLY72865.1"/>
    <property type="molecule type" value="Genomic_DNA"/>
</dbReference>
<dbReference type="InterPro" id="IPR011712">
    <property type="entry name" value="Sig_transdc_His_kin_sub3_dim/P"/>
</dbReference>
<dbReference type="GO" id="GO:0005524">
    <property type="term" value="F:ATP binding"/>
    <property type="evidence" value="ECO:0007669"/>
    <property type="project" value="UniProtKB-KW"/>
</dbReference>
<evidence type="ECO:0000313" key="11">
    <source>
        <dbReference type="Proteomes" id="UP001165135"/>
    </source>
</evidence>
<comment type="catalytic activity">
    <reaction evidence="1">
        <text>ATP + protein L-histidine = ADP + protein N-phospho-L-histidine.</text>
        <dbReference type="EC" id="2.7.13.3"/>
    </reaction>
</comment>
<dbReference type="PANTHER" id="PTHR24421">
    <property type="entry name" value="NITRATE/NITRITE SENSOR PROTEIN NARX-RELATED"/>
    <property type="match status" value="1"/>
</dbReference>
<dbReference type="AlphaFoldDB" id="A0A9W6RFB9"/>
<feature type="domain" description="Histidine kinase/HSP90-like ATPase" evidence="9">
    <location>
        <begin position="209"/>
        <end position="303"/>
    </location>
</feature>
<dbReference type="SUPFAM" id="SSF55874">
    <property type="entry name" value="ATPase domain of HSP90 chaperone/DNA topoisomerase II/histidine kinase"/>
    <property type="match status" value="1"/>
</dbReference>
<dbReference type="Gene3D" id="3.30.565.10">
    <property type="entry name" value="Histidine kinase-like ATPase, C-terminal domain"/>
    <property type="match status" value="1"/>
</dbReference>
<dbReference type="SMART" id="SM00387">
    <property type="entry name" value="HATPase_c"/>
    <property type="match status" value="1"/>
</dbReference>
<sequence>MHGPNPIFADTRAYRQSNEADNSKIDIAVSAPRPDVANSTGPLDRAGHGIVTNPADVRARPGNSLHIGERMNAHSTTKNETTIEVVEERFASTEELRELSRDVHDRIAHSVLTVLNSLELVELEREAAEPATRSRLAQAKRSTAETLEEVRRLAARLRVLAERVTHPWNDAPRKAESWNDAHRRADRVCKATAAPADQARTTVPGEASEVQDELFLVVREAVFNAVTHARAKCVAVDVRADGDWINAVVEDDGSGFEPHRLPPAKSVGLVSMRERTVRVGGRLDIASCPCCGTRVTIGMPLRGALREHGG</sequence>
<dbReference type="PANTHER" id="PTHR24421:SF10">
    <property type="entry name" value="NITRATE_NITRITE SENSOR PROTEIN NARQ"/>
    <property type="match status" value="1"/>
</dbReference>
<keyword evidence="8" id="KW-0902">Two-component regulatory system</keyword>
<dbReference type="Gene3D" id="1.20.5.1930">
    <property type="match status" value="1"/>
</dbReference>
<evidence type="ECO:0000256" key="5">
    <source>
        <dbReference type="ARBA" id="ARBA00022741"/>
    </source>
</evidence>
<keyword evidence="5" id="KW-0547">Nucleotide-binding</keyword>
<dbReference type="Pfam" id="PF02518">
    <property type="entry name" value="HATPase_c"/>
    <property type="match status" value="1"/>
</dbReference>
<dbReference type="GO" id="GO:0000155">
    <property type="term" value="F:phosphorelay sensor kinase activity"/>
    <property type="evidence" value="ECO:0007669"/>
    <property type="project" value="InterPro"/>
</dbReference>
<dbReference type="CDD" id="cd16917">
    <property type="entry name" value="HATPase_UhpB-NarQ-NarX-like"/>
    <property type="match status" value="1"/>
</dbReference>
<keyword evidence="4" id="KW-0808">Transferase</keyword>
<gene>
    <name evidence="10" type="ORF">Airi01_011320</name>
</gene>
<keyword evidence="7" id="KW-0067">ATP-binding</keyword>
<organism evidence="10 11">
    <name type="scientific">Actinoallomurus iriomotensis</name>
    <dbReference type="NCBI Taxonomy" id="478107"/>
    <lineage>
        <taxon>Bacteria</taxon>
        <taxon>Bacillati</taxon>
        <taxon>Actinomycetota</taxon>
        <taxon>Actinomycetes</taxon>
        <taxon>Streptosporangiales</taxon>
        <taxon>Thermomonosporaceae</taxon>
        <taxon>Actinoallomurus</taxon>
    </lineage>
</organism>
<evidence type="ECO:0000256" key="6">
    <source>
        <dbReference type="ARBA" id="ARBA00022777"/>
    </source>
</evidence>
<evidence type="ECO:0000256" key="3">
    <source>
        <dbReference type="ARBA" id="ARBA00022553"/>
    </source>
</evidence>
<dbReference type="GO" id="GO:0046983">
    <property type="term" value="F:protein dimerization activity"/>
    <property type="evidence" value="ECO:0007669"/>
    <property type="project" value="InterPro"/>
</dbReference>